<dbReference type="Proteomes" id="UP001259587">
    <property type="component" value="Unassembled WGS sequence"/>
</dbReference>
<reference evidence="1" key="1">
    <citation type="submission" date="2023-07" db="EMBL/GenBank/DDBJ databases">
        <title>Sorghum-associated microbial communities from plants grown in Nebraska, USA.</title>
        <authorList>
            <person name="Schachtman D."/>
        </authorList>
    </citation>
    <scope>NUCLEOTIDE SEQUENCE</scope>
    <source>
        <strain evidence="1">BE56</strain>
    </source>
</reference>
<dbReference type="EMBL" id="JAVDTH010000010">
    <property type="protein sequence ID" value="MDR6712632.1"/>
    <property type="molecule type" value="Genomic_DNA"/>
</dbReference>
<organism evidence="1 2">
    <name type="scientific">Pseudomonas hunanensis</name>
    <dbReference type="NCBI Taxonomy" id="1247546"/>
    <lineage>
        <taxon>Bacteria</taxon>
        <taxon>Pseudomonadati</taxon>
        <taxon>Pseudomonadota</taxon>
        <taxon>Gammaproteobacteria</taxon>
        <taxon>Pseudomonadales</taxon>
        <taxon>Pseudomonadaceae</taxon>
        <taxon>Pseudomonas</taxon>
    </lineage>
</organism>
<keyword evidence="1" id="KW-0547">Nucleotide-binding</keyword>
<keyword evidence="2" id="KW-1185">Reference proteome</keyword>
<evidence type="ECO:0000313" key="2">
    <source>
        <dbReference type="Proteomes" id="UP001259587"/>
    </source>
</evidence>
<protein>
    <submittedName>
        <fullName evidence="1">Polar amino acid transport system ATP-binding protein</fullName>
    </submittedName>
</protein>
<accession>A0ACC6K2H8</accession>
<name>A0ACC6K2H8_9PSED</name>
<sequence>MRKVIEVRDLLKVFDTRGQVVRAVDNVSTGVAKGEVVVVLGPSGSGKSTFLRCLNGLEHFDAGHVSINGLPLADPKTDINAYRREVGMVFQHFNLFPHMTVLENLCLAQKVVRKRNKAEREAKAHALLKKVGIAEKANEFPSRLSGGQQQRVAIARALAMDPKVMLFDEPTSALDPEMVGEVLDVMKTLAQEGMTMVCVTHEMGFAREVADRVLFFDHGKLLEDSAPVAFFDSPKDPRAQAFLRQVL</sequence>
<keyword evidence="1" id="KW-0067">ATP-binding</keyword>
<gene>
    <name evidence="1" type="ORF">J2W83_002233</name>
</gene>
<comment type="caution">
    <text evidence="1">The sequence shown here is derived from an EMBL/GenBank/DDBJ whole genome shotgun (WGS) entry which is preliminary data.</text>
</comment>
<evidence type="ECO:0000313" key="1">
    <source>
        <dbReference type="EMBL" id="MDR6712632.1"/>
    </source>
</evidence>
<proteinExistence type="predicted"/>